<evidence type="ECO:0000259" key="4">
    <source>
        <dbReference type="Pfam" id="PF01494"/>
    </source>
</evidence>
<dbReference type="InterPro" id="IPR002938">
    <property type="entry name" value="FAD-bd"/>
</dbReference>
<evidence type="ECO:0000256" key="3">
    <source>
        <dbReference type="ARBA" id="ARBA00022827"/>
    </source>
</evidence>
<name>A0A366LPU5_9ACTN</name>
<keyword evidence="3" id="KW-0274">FAD</keyword>
<evidence type="ECO:0000313" key="5">
    <source>
        <dbReference type="EMBL" id="RBQ15847.1"/>
    </source>
</evidence>
<dbReference type="RefSeq" id="WP_113984768.1">
    <property type="nucleotide sequence ID" value="NZ_QMEY01000020.1"/>
</dbReference>
<dbReference type="PANTHER" id="PTHR43004">
    <property type="entry name" value="TRK SYSTEM POTASSIUM UPTAKE PROTEIN"/>
    <property type="match status" value="1"/>
</dbReference>
<sequence>MTDHDVVIAGAGPTGLMLARELRLAGVEAVVLESRTEPTAESRAGGMHARTLEILDQRGILGPFLAEGRRLQGGHFAELPLDFTGLATRHPYLLQLLQYQSESLLEAHAADLGVQVQRGRTITATRQDADGVEVDVRDGDGATETIRARYLVGCDGGRSTVRQSQGIGFPGTGATLTAMLGDVVLTDPPPGRFTLERRDNGSYWVLAFEPGWHRVITYDYSHVADRSAPCTLEDLRASMTKIAGTDFGMHAPRWISWFGDTARQAERYRRGRVLLAGDAAHVHFPAGGQGLNTGVQDAVNLGWKLAAVVNGHASPDLLDTYQTERHPVAARVLQNTRAQTRLSAPGWQAEALRETMARLIELAPVNDELSNMIAALDIRYEMGVGDHPLLGLRMPDVDLQAPGPTRSYALLHAARPVLLDLGSDAGLSALTQDRAGRVDTVTARCAQDRWTVPLLGEVEAPEAVLIRPDGHIAWAAPRGRADTDALRDALAKWCG</sequence>
<evidence type="ECO:0000313" key="6">
    <source>
        <dbReference type="Proteomes" id="UP000253303"/>
    </source>
</evidence>
<dbReference type="EMBL" id="QMEY01000020">
    <property type="protein sequence ID" value="RBQ15847.1"/>
    <property type="molecule type" value="Genomic_DNA"/>
</dbReference>
<dbReference type="Proteomes" id="UP000253303">
    <property type="component" value="Unassembled WGS sequence"/>
</dbReference>
<dbReference type="Pfam" id="PF01494">
    <property type="entry name" value="FAD_binding_3"/>
    <property type="match status" value="1"/>
</dbReference>
<dbReference type="GO" id="GO:0016709">
    <property type="term" value="F:oxidoreductase activity, acting on paired donors, with incorporation or reduction of molecular oxygen, NAD(P)H as one donor, and incorporation of one atom of oxygen"/>
    <property type="evidence" value="ECO:0007669"/>
    <property type="project" value="UniProtKB-ARBA"/>
</dbReference>
<comment type="cofactor">
    <cofactor evidence="1">
        <name>FAD</name>
        <dbReference type="ChEBI" id="CHEBI:57692"/>
    </cofactor>
</comment>
<proteinExistence type="predicted"/>
<protein>
    <recommendedName>
        <fullName evidence="4">FAD-binding domain-containing protein</fullName>
    </recommendedName>
</protein>
<dbReference type="InterPro" id="IPR036188">
    <property type="entry name" value="FAD/NAD-bd_sf"/>
</dbReference>
<dbReference type="AlphaFoldDB" id="A0A366LPU5"/>
<organism evidence="5 6">
    <name type="scientific">Spongiactinospora rosea</name>
    <dbReference type="NCBI Taxonomy" id="2248750"/>
    <lineage>
        <taxon>Bacteria</taxon>
        <taxon>Bacillati</taxon>
        <taxon>Actinomycetota</taxon>
        <taxon>Actinomycetes</taxon>
        <taxon>Streptosporangiales</taxon>
        <taxon>Streptosporangiaceae</taxon>
        <taxon>Spongiactinospora</taxon>
    </lineage>
</organism>
<gene>
    <name evidence="5" type="ORF">DP939_33085</name>
</gene>
<dbReference type="Gene3D" id="3.40.30.120">
    <property type="match status" value="1"/>
</dbReference>
<dbReference type="PANTHER" id="PTHR43004:SF19">
    <property type="entry name" value="BINDING MONOOXYGENASE, PUTATIVE (JCVI)-RELATED"/>
    <property type="match status" value="1"/>
</dbReference>
<reference evidence="5 6" key="1">
    <citation type="submission" date="2018-06" db="EMBL/GenBank/DDBJ databases">
        <title>Sphaerisporangium craniellae sp. nov., isolated from a marine sponge in the South China Sea.</title>
        <authorList>
            <person name="Li L."/>
        </authorList>
    </citation>
    <scope>NUCLEOTIDE SEQUENCE [LARGE SCALE GENOMIC DNA]</scope>
    <source>
        <strain evidence="5 6">LHW63015</strain>
    </source>
</reference>
<keyword evidence="6" id="KW-1185">Reference proteome</keyword>
<dbReference type="OrthoDB" id="8670884at2"/>
<evidence type="ECO:0000256" key="1">
    <source>
        <dbReference type="ARBA" id="ARBA00001974"/>
    </source>
</evidence>
<dbReference type="SUPFAM" id="SSF51905">
    <property type="entry name" value="FAD/NAD(P)-binding domain"/>
    <property type="match status" value="1"/>
</dbReference>
<feature type="domain" description="FAD-binding" evidence="4">
    <location>
        <begin position="4"/>
        <end position="336"/>
    </location>
</feature>
<dbReference type="Gene3D" id="3.50.50.60">
    <property type="entry name" value="FAD/NAD(P)-binding domain"/>
    <property type="match status" value="1"/>
</dbReference>
<dbReference type="Pfam" id="PF21274">
    <property type="entry name" value="Rng_hyd_C"/>
    <property type="match status" value="1"/>
</dbReference>
<dbReference type="PRINTS" id="PR00420">
    <property type="entry name" value="RNGMNOXGNASE"/>
</dbReference>
<keyword evidence="2" id="KW-0285">Flavoprotein</keyword>
<dbReference type="Gene3D" id="3.30.70.2450">
    <property type="match status" value="1"/>
</dbReference>
<accession>A0A366LPU5</accession>
<comment type="caution">
    <text evidence="5">The sequence shown here is derived from an EMBL/GenBank/DDBJ whole genome shotgun (WGS) entry which is preliminary data.</text>
</comment>
<dbReference type="GO" id="GO:0071949">
    <property type="term" value="F:FAD binding"/>
    <property type="evidence" value="ECO:0007669"/>
    <property type="project" value="InterPro"/>
</dbReference>
<evidence type="ECO:0000256" key="2">
    <source>
        <dbReference type="ARBA" id="ARBA00022630"/>
    </source>
</evidence>
<dbReference type="InterPro" id="IPR050641">
    <property type="entry name" value="RIFMO-like"/>
</dbReference>